<dbReference type="EMBL" id="DS614450">
    <property type="protein sequence ID" value="EEC00306.1"/>
    <property type="molecule type" value="Genomic_DNA"/>
</dbReference>
<name>B7P134_IXOSC</name>
<dbReference type="EMBL" id="ABJB010443834">
    <property type="status" value="NOT_ANNOTATED_CDS"/>
    <property type="molecule type" value="Genomic_DNA"/>
</dbReference>
<reference evidence="1 3" key="1">
    <citation type="submission" date="2008-03" db="EMBL/GenBank/DDBJ databases">
        <title>Annotation of Ixodes scapularis.</title>
        <authorList>
            <consortium name="Ixodes scapularis Genome Project Consortium"/>
            <person name="Caler E."/>
            <person name="Hannick L.I."/>
            <person name="Bidwell S."/>
            <person name="Joardar V."/>
            <person name="Thiagarajan M."/>
            <person name="Amedeo P."/>
            <person name="Galinsky K.J."/>
            <person name="Schobel S."/>
            <person name="Inman J."/>
            <person name="Hostetler J."/>
            <person name="Miller J."/>
            <person name="Hammond M."/>
            <person name="Megy K."/>
            <person name="Lawson D."/>
            <person name="Kodira C."/>
            <person name="Sutton G."/>
            <person name="Meyer J."/>
            <person name="Hill C.A."/>
            <person name="Birren B."/>
            <person name="Nene V."/>
            <person name="Collins F."/>
            <person name="Alarcon-Chaidez F."/>
            <person name="Wikel S."/>
            <person name="Strausberg R."/>
        </authorList>
    </citation>
    <scope>NUCLEOTIDE SEQUENCE [LARGE SCALE GENOMIC DNA]</scope>
    <source>
        <strain evidence="3">Wikel</strain>
        <strain evidence="1">Wikel colony</strain>
    </source>
</reference>
<dbReference type="EMBL" id="ABJB010683006">
    <property type="status" value="NOT_ANNOTATED_CDS"/>
    <property type="molecule type" value="Genomic_DNA"/>
</dbReference>
<dbReference type="EMBL" id="ABJB011089881">
    <property type="status" value="NOT_ANNOTATED_CDS"/>
    <property type="molecule type" value="Genomic_DNA"/>
</dbReference>
<evidence type="ECO:0000313" key="2">
    <source>
        <dbReference type="EnsemblMetazoa" id="ISCW001407-PA"/>
    </source>
</evidence>
<evidence type="ECO:0000313" key="3">
    <source>
        <dbReference type="Proteomes" id="UP000001555"/>
    </source>
</evidence>
<dbReference type="EMBL" id="ABJB010463171">
    <property type="status" value="NOT_ANNOTATED_CDS"/>
    <property type="molecule type" value="Genomic_DNA"/>
</dbReference>
<dbReference type="InterPro" id="IPR042089">
    <property type="entry name" value="Peptidase_M13_dom_2"/>
</dbReference>
<dbReference type="VEuPathDB" id="VectorBase:ISCP_038115"/>
<dbReference type="Proteomes" id="UP000001555">
    <property type="component" value="Unassembled WGS sequence"/>
</dbReference>
<dbReference type="VEuPathDB" id="VectorBase:ISCI001407"/>
<dbReference type="EnsemblMetazoa" id="ISCW001407-RA">
    <property type="protein sequence ID" value="ISCW001407-PA"/>
    <property type="gene ID" value="ISCW001407"/>
</dbReference>
<dbReference type="HOGENOM" id="CLU_1225986_0_0_1"/>
<dbReference type="EMBL" id="ABJB010692680">
    <property type="status" value="NOT_ANNOTATED_CDS"/>
    <property type="molecule type" value="Genomic_DNA"/>
</dbReference>
<dbReference type="EMBL" id="ABJB010535989">
    <property type="status" value="NOT_ANNOTATED_CDS"/>
    <property type="molecule type" value="Genomic_DNA"/>
</dbReference>
<dbReference type="AlphaFoldDB" id="B7P134"/>
<dbReference type="InParanoid" id="B7P134"/>
<accession>B7P134</accession>
<gene>
    <name evidence="1" type="ORF">IscW_ISCW001407</name>
</gene>
<dbReference type="EMBL" id="ABJB011100401">
    <property type="status" value="NOT_ANNOTATED_CDS"/>
    <property type="molecule type" value="Genomic_DNA"/>
</dbReference>
<keyword evidence="3" id="KW-1185">Reference proteome</keyword>
<organism>
    <name type="scientific">Ixodes scapularis</name>
    <name type="common">Black-legged tick</name>
    <name type="synonym">Deer tick</name>
    <dbReference type="NCBI Taxonomy" id="6945"/>
    <lineage>
        <taxon>Eukaryota</taxon>
        <taxon>Metazoa</taxon>
        <taxon>Ecdysozoa</taxon>
        <taxon>Arthropoda</taxon>
        <taxon>Chelicerata</taxon>
        <taxon>Arachnida</taxon>
        <taxon>Acari</taxon>
        <taxon>Parasitiformes</taxon>
        <taxon>Ixodida</taxon>
        <taxon>Ixodoidea</taxon>
        <taxon>Ixodidae</taxon>
        <taxon>Ixodinae</taxon>
        <taxon>Ixodes</taxon>
    </lineage>
</organism>
<proteinExistence type="predicted"/>
<dbReference type="EMBL" id="ABJB010798431">
    <property type="status" value="NOT_ANNOTATED_CDS"/>
    <property type="molecule type" value="Genomic_DNA"/>
</dbReference>
<dbReference type="EMBL" id="ABJB010808302">
    <property type="status" value="NOT_ANNOTATED_CDS"/>
    <property type="molecule type" value="Genomic_DNA"/>
</dbReference>
<sequence length="226" mass="25733">MVDYLQAVLGLTSAPSNLVFVDPRDREVHTVLTKTTTKEVANYATFKLFMHLLPLIPDEENLKKFREFGSRAYFRRLEPPNRLTHCVKMADDIMPYDVLTVIAQEDKLRTTTVMTIVWRHGKNHATFDLSYQMRLAGLPFFSEEAIFYASAAQAICEAANPEAAPKYLIDHSKAVVDMALHGDHFGKTMHCHKKRPAFSAPSCKHMFRELELSGENLNSDRGPRFS</sequence>
<protein>
    <submittedName>
        <fullName evidence="1 2">Uncharacterized protein</fullName>
    </submittedName>
</protein>
<reference evidence="2" key="2">
    <citation type="submission" date="2020-05" db="UniProtKB">
        <authorList>
            <consortium name="EnsemblMetazoa"/>
        </authorList>
    </citation>
    <scope>IDENTIFICATION</scope>
    <source>
        <strain evidence="2">wikel</strain>
    </source>
</reference>
<dbReference type="OrthoDB" id="6482294at2759"/>
<dbReference type="Gene3D" id="1.10.1380.10">
    <property type="entry name" value="Neutral endopeptidase , domain2"/>
    <property type="match status" value="1"/>
</dbReference>
<dbReference type="PaxDb" id="6945-B7P134"/>
<dbReference type="VEuPathDB" id="VectorBase:ISCW001407"/>
<dbReference type="EMBL" id="ABJB010470280">
    <property type="status" value="NOT_ANNOTATED_CDS"/>
    <property type="molecule type" value="Genomic_DNA"/>
</dbReference>
<evidence type="ECO:0000313" key="1">
    <source>
        <dbReference type="EMBL" id="EEC00306.1"/>
    </source>
</evidence>